<dbReference type="PANTHER" id="PTHR42850:SF7">
    <property type="entry name" value="BIS(5'-NUCLEOSYL)-TETRAPHOSPHATASE PRPE [ASYMMETRICAL]"/>
    <property type="match status" value="1"/>
</dbReference>
<dbReference type="SUPFAM" id="SSF56300">
    <property type="entry name" value="Metallo-dependent phosphatases"/>
    <property type="match status" value="1"/>
</dbReference>
<dbReference type="Gene3D" id="3.60.21.10">
    <property type="match status" value="1"/>
</dbReference>
<organism evidence="2 3">
    <name type="scientific">Variovorax rhizosphaerae</name>
    <dbReference type="NCBI Taxonomy" id="1836200"/>
    <lineage>
        <taxon>Bacteria</taxon>
        <taxon>Pseudomonadati</taxon>
        <taxon>Pseudomonadota</taxon>
        <taxon>Betaproteobacteria</taxon>
        <taxon>Burkholderiales</taxon>
        <taxon>Comamonadaceae</taxon>
        <taxon>Variovorax</taxon>
    </lineage>
</organism>
<dbReference type="Proteomes" id="UP001385892">
    <property type="component" value="Unassembled WGS sequence"/>
</dbReference>
<evidence type="ECO:0000259" key="1">
    <source>
        <dbReference type="Pfam" id="PF00149"/>
    </source>
</evidence>
<comment type="caution">
    <text evidence="2">The sequence shown here is derived from an EMBL/GenBank/DDBJ whole genome shotgun (WGS) entry which is preliminary data.</text>
</comment>
<sequence length="308" mass="34010">MGFDFIGDIHGQAGKLEALLRKLGYVEKAGGWVPPYLRKAIFVGDLIDRGPEQVKVVKTVRAMVENGRALALMGNHEFNAIGFVTQHPQDPTAFLRRHSPKNISLHAEFLRQVGCGSALQLELVEWFKTLPLALDLGGARAVHAWWHQPYVDLVTRQLPSGKPMDEDFLHAAYNRGSPECLAMEGLTKGLEIRLPPGRSFVDHGGIERYDVRAKWWEGGARSYRDVAIVGAHQLDRMPECELPPGYLGGGPINGTPVFIGHYWMEGTPHLQTSKVACLDWSAAKAGPLVAYRWDGEQELDGARFVAAG</sequence>
<dbReference type="InterPro" id="IPR050126">
    <property type="entry name" value="Ap4A_hydrolase"/>
</dbReference>
<keyword evidence="3" id="KW-1185">Reference proteome</keyword>
<protein>
    <submittedName>
        <fullName evidence="2">Metallophosphoesterase</fullName>
    </submittedName>
</protein>
<dbReference type="InterPro" id="IPR004843">
    <property type="entry name" value="Calcineurin-like_PHP"/>
</dbReference>
<reference evidence="2 3" key="1">
    <citation type="submission" date="2024-03" db="EMBL/GenBank/DDBJ databases">
        <title>Novel species of the genus Variovorax.</title>
        <authorList>
            <person name="Liu Q."/>
            <person name="Xin Y.-H."/>
        </authorList>
    </citation>
    <scope>NUCLEOTIDE SEQUENCE [LARGE SCALE GENOMIC DNA]</scope>
    <source>
        <strain evidence="2 3">KACC 18900</strain>
    </source>
</reference>
<evidence type="ECO:0000313" key="3">
    <source>
        <dbReference type="Proteomes" id="UP001385892"/>
    </source>
</evidence>
<dbReference type="EMBL" id="JBBKZT010000063">
    <property type="protein sequence ID" value="MEJ8852731.1"/>
    <property type="molecule type" value="Genomic_DNA"/>
</dbReference>
<feature type="domain" description="Calcineurin-like phosphoesterase" evidence="1">
    <location>
        <begin position="3"/>
        <end position="151"/>
    </location>
</feature>
<dbReference type="RefSeq" id="WP_340348671.1">
    <property type="nucleotide sequence ID" value="NZ_JBBKZT010000063.1"/>
</dbReference>
<dbReference type="Pfam" id="PF00149">
    <property type="entry name" value="Metallophos"/>
    <property type="match status" value="1"/>
</dbReference>
<accession>A0ABU8WYW9</accession>
<dbReference type="InterPro" id="IPR029052">
    <property type="entry name" value="Metallo-depent_PP-like"/>
</dbReference>
<proteinExistence type="predicted"/>
<dbReference type="PANTHER" id="PTHR42850">
    <property type="entry name" value="METALLOPHOSPHOESTERASE"/>
    <property type="match status" value="1"/>
</dbReference>
<gene>
    <name evidence="2" type="ORF">WKW82_39480</name>
</gene>
<name>A0ABU8WYW9_9BURK</name>
<evidence type="ECO:0000313" key="2">
    <source>
        <dbReference type="EMBL" id="MEJ8852731.1"/>
    </source>
</evidence>